<evidence type="ECO:0000313" key="3">
    <source>
        <dbReference type="Proteomes" id="UP000467841"/>
    </source>
</evidence>
<dbReference type="InterPro" id="IPR006527">
    <property type="entry name" value="F-box-assoc_dom_typ1"/>
</dbReference>
<comment type="caution">
    <text evidence="2">The sequence shown here is derived from an EMBL/GenBank/DDBJ whole genome shotgun (WGS) entry which is preliminary data.</text>
</comment>
<dbReference type="EMBL" id="CACVBM020001473">
    <property type="protein sequence ID" value="CAA7051248.1"/>
    <property type="molecule type" value="Genomic_DNA"/>
</dbReference>
<dbReference type="Proteomes" id="UP000467841">
    <property type="component" value="Unassembled WGS sequence"/>
</dbReference>
<gene>
    <name evidence="2" type="ORF">MERR_LOCUS38483</name>
</gene>
<protein>
    <recommendedName>
        <fullName evidence="1">F-box associated beta-propeller type 1 domain-containing protein</fullName>
    </recommendedName>
</protein>
<proteinExistence type="predicted"/>
<dbReference type="AlphaFoldDB" id="A0A6D2KH88"/>
<feature type="domain" description="F-box associated beta-propeller type 1" evidence="1">
    <location>
        <begin position="1"/>
        <end position="201"/>
    </location>
</feature>
<dbReference type="Pfam" id="PF07734">
    <property type="entry name" value="FBA_1"/>
    <property type="match status" value="1"/>
</dbReference>
<organism evidence="2 3">
    <name type="scientific">Microthlaspi erraticum</name>
    <dbReference type="NCBI Taxonomy" id="1685480"/>
    <lineage>
        <taxon>Eukaryota</taxon>
        <taxon>Viridiplantae</taxon>
        <taxon>Streptophyta</taxon>
        <taxon>Embryophyta</taxon>
        <taxon>Tracheophyta</taxon>
        <taxon>Spermatophyta</taxon>
        <taxon>Magnoliopsida</taxon>
        <taxon>eudicotyledons</taxon>
        <taxon>Gunneridae</taxon>
        <taxon>Pentapetalae</taxon>
        <taxon>rosids</taxon>
        <taxon>malvids</taxon>
        <taxon>Brassicales</taxon>
        <taxon>Brassicaceae</taxon>
        <taxon>Coluteocarpeae</taxon>
        <taxon>Microthlaspi</taxon>
    </lineage>
</organism>
<reference evidence="2" key="1">
    <citation type="submission" date="2020-01" db="EMBL/GenBank/DDBJ databases">
        <authorList>
            <person name="Mishra B."/>
        </authorList>
    </citation>
    <scope>NUCLEOTIDE SEQUENCE [LARGE SCALE GENOMIC DNA]</scope>
</reference>
<evidence type="ECO:0000259" key="1">
    <source>
        <dbReference type="Pfam" id="PF07734"/>
    </source>
</evidence>
<evidence type="ECO:0000313" key="2">
    <source>
        <dbReference type="EMBL" id="CAA7051248.1"/>
    </source>
</evidence>
<name>A0A6D2KH88_9BRAS</name>
<keyword evidence="3" id="KW-1185">Reference proteome</keyword>
<accession>A0A6D2KH88</accession>
<sequence>MEIYEVNSNSWRVLDSDNPDFQINRDGISLKGNTYWLASSNEEDEETVDCFLISFDFTMERFGSPICLPITGCFHTFSLSSVREEELSVLFQHEEESTLEIWITNNITETNNALSWSKFFKIDINGFQRLWNDVYFFIGEENKVAVCCDDVAGGGFNTILFGGVANIVYIIGEDRWTEKDLGGEYGRCQRMFRYVPSLVQI</sequence>
<dbReference type="InterPro" id="IPR017451">
    <property type="entry name" value="F-box-assoc_interact_dom"/>
</dbReference>
<dbReference type="NCBIfam" id="TIGR01640">
    <property type="entry name" value="F_box_assoc_1"/>
    <property type="match status" value="1"/>
</dbReference>